<dbReference type="Pfam" id="PF13193">
    <property type="entry name" value="AMP-binding_C"/>
    <property type="match status" value="1"/>
</dbReference>
<feature type="compositionally biased region" description="Low complexity" evidence="4">
    <location>
        <begin position="9"/>
        <end position="29"/>
    </location>
</feature>
<keyword evidence="2" id="KW-0596">Phosphopantetheine</keyword>
<dbReference type="RefSeq" id="WP_207122759.1">
    <property type="nucleotide sequence ID" value="NZ_BOPO01000004.1"/>
</dbReference>
<dbReference type="SUPFAM" id="SSF47336">
    <property type="entry name" value="ACP-like"/>
    <property type="match status" value="2"/>
</dbReference>
<dbReference type="SUPFAM" id="SSF56801">
    <property type="entry name" value="Acetyl-CoA synthetase-like"/>
    <property type="match status" value="1"/>
</dbReference>
<feature type="domain" description="Carrier" evidence="5">
    <location>
        <begin position="1279"/>
        <end position="1354"/>
    </location>
</feature>
<dbReference type="Pfam" id="PF00550">
    <property type="entry name" value="PP-binding"/>
    <property type="match status" value="2"/>
</dbReference>
<dbReference type="Proteomes" id="UP000614996">
    <property type="component" value="Unassembled WGS sequence"/>
</dbReference>
<dbReference type="Pfam" id="PF00501">
    <property type="entry name" value="AMP-binding"/>
    <property type="match status" value="1"/>
</dbReference>
<dbReference type="InterPro" id="IPR020845">
    <property type="entry name" value="AMP-binding_CS"/>
</dbReference>
<dbReference type="InterPro" id="IPR010071">
    <property type="entry name" value="AA_adenyl_dom"/>
</dbReference>
<organism evidence="6 7">
    <name type="scientific">Actinocatenispora comari</name>
    <dbReference type="NCBI Taxonomy" id="2807577"/>
    <lineage>
        <taxon>Bacteria</taxon>
        <taxon>Bacillati</taxon>
        <taxon>Actinomycetota</taxon>
        <taxon>Actinomycetes</taxon>
        <taxon>Micromonosporales</taxon>
        <taxon>Micromonosporaceae</taxon>
        <taxon>Actinocatenispora</taxon>
    </lineage>
</organism>
<dbReference type="Pfam" id="PF00668">
    <property type="entry name" value="Condensation"/>
    <property type="match status" value="1"/>
</dbReference>
<protein>
    <recommendedName>
        <fullName evidence="5">Carrier domain-containing protein</fullName>
    </recommendedName>
</protein>
<keyword evidence="3" id="KW-0597">Phosphoprotein</keyword>
<feature type="region of interest" description="Disordered" evidence="4">
    <location>
        <begin position="1357"/>
        <end position="1376"/>
    </location>
</feature>
<evidence type="ECO:0000256" key="4">
    <source>
        <dbReference type="SAM" id="MobiDB-lite"/>
    </source>
</evidence>
<dbReference type="PROSITE" id="PS00455">
    <property type="entry name" value="AMP_BINDING"/>
    <property type="match status" value="1"/>
</dbReference>
<comment type="caution">
    <text evidence="6">The sequence shown here is derived from an EMBL/GenBank/DDBJ whole genome shotgun (WGS) entry which is preliminary data.</text>
</comment>
<dbReference type="GO" id="GO:0009366">
    <property type="term" value="C:enterobactin synthetase complex"/>
    <property type="evidence" value="ECO:0007669"/>
    <property type="project" value="TreeGrafter"/>
</dbReference>
<dbReference type="GO" id="GO:0043041">
    <property type="term" value="P:amino acid activation for nonribosomal peptide biosynthetic process"/>
    <property type="evidence" value="ECO:0007669"/>
    <property type="project" value="TreeGrafter"/>
</dbReference>
<dbReference type="InterPro" id="IPR020806">
    <property type="entry name" value="PKS_PP-bd"/>
</dbReference>
<evidence type="ECO:0000256" key="1">
    <source>
        <dbReference type="ARBA" id="ARBA00001957"/>
    </source>
</evidence>
<dbReference type="SUPFAM" id="SSF52777">
    <property type="entry name" value="CoA-dependent acyltransferases"/>
    <property type="match status" value="2"/>
</dbReference>
<feature type="region of interest" description="Disordered" evidence="4">
    <location>
        <begin position="1"/>
        <end position="37"/>
    </location>
</feature>
<comment type="cofactor">
    <cofactor evidence="1">
        <name>pantetheine 4'-phosphate</name>
        <dbReference type="ChEBI" id="CHEBI:47942"/>
    </cofactor>
</comment>
<dbReference type="InterPro" id="IPR025110">
    <property type="entry name" value="AMP-bd_C"/>
</dbReference>
<dbReference type="PANTHER" id="PTHR45527:SF1">
    <property type="entry name" value="FATTY ACID SYNTHASE"/>
    <property type="match status" value="1"/>
</dbReference>
<dbReference type="PROSITE" id="PS50075">
    <property type="entry name" value="CARRIER"/>
    <property type="match status" value="2"/>
</dbReference>
<dbReference type="FunFam" id="3.30.300.30:FF:000010">
    <property type="entry name" value="Enterobactin synthetase component F"/>
    <property type="match status" value="1"/>
</dbReference>
<dbReference type="CDD" id="cd12117">
    <property type="entry name" value="A_NRPS_Srf_like"/>
    <property type="match status" value="1"/>
</dbReference>
<name>A0A8J4EID0_9ACTN</name>
<dbReference type="GO" id="GO:0031177">
    <property type="term" value="F:phosphopantetheine binding"/>
    <property type="evidence" value="ECO:0007669"/>
    <property type="project" value="InterPro"/>
</dbReference>
<feature type="compositionally biased region" description="Low complexity" evidence="4">
    <location>
        <begin position="713"/>
        <end position="724"/>
    </location>
</feature>
<dbReference type="NCBIfam" id="TIGR01733">
    <property type="entry name" value="AA-adenyl-dom"/>
    <property type="match status" value="1"/>
</dbReference>
<dbReference type="InterPro" id="IPR001242">
    <property type="entry name" value="Condensation_dom"/>
</dbReference>
<dbReference type="Gene3D" id="3.30.300.30">
    <property type="match status" value="1"/>
</dbReference>
<dbReference type="Gene3D" id="3.30.559.10">
    <property type="entry name" value="Chloramphenicol acetyltransferase-like domain"/>
    <property type="match status" value="1"/>
</dbReference>
<feature type="region of interest" description="Disordered" evidence="4">
    <location>
        <begin position="1235"/>
        <end position="1280"/>
    </location>
</feature>
<evidence type="ECO:0000256" key="2">
    <source>
        <dbReference type="ARBA" id="ARBA00022450"/>
    </source>
</evidence>
<evidence type="ECO:0000313" key="7">
    <source>
        <dbReference type="Proteomes" id="UP000614996"/>
    </source>
</evidence>
<dbReference type="PROSITE" id="PS00012">
    <property type="entry name" value="PHOSPHOPANTETHEINE"/>
    <property type="match status" value="1"/>
</dbReference>
<dbReference type="Gene3D" id="1.10.1200.10">
    <property type="entry name" value="ACP-like"/>
    <property type="match status" value="1"/>
</dbReference>
<feature type="region of interest" description="Disordered" evidence="4">
    <location>
        <begin position="525"/>
        <end position="632"/>
    </location>
</feature>
<keyword evidence="7" id="KW-1185">Reference proteome</keyword>
<dbReference type="InterPro" id="IPR029058">
    <property type="entry name" value="AB_hydrolase_fold"/>
</dbReference>
<gene>
    <name evidence="6" type="ORF">NUM_03710</name>
</gene>
<dbReference type="InterPro" id="IPR045851">
    <property type="entry name" value="AMP-bd_C_sf"/>
</dbReference>
<dbReference type="GO" id="GO:0008610">
    <property type="term" value="P:lipid biosynthetic process"/>
    <property type="evidence" value="ECO:0007669"/>
    <property type="project" value="UniProtKB-ARBA"/>
</dbReference>
<dbReference type="GO" id="GO:0005829">
    <property type="term" value="C:cytosol"/>
    <property type="evidence" value="ECO:0007669"/>
    <property type="project" value="TreeGrafter"/>
</dbReference>
<evidence type="ECO:0000256" key="3">
    <source>
        <dbReference type="ARBA" id="ARBA00022553"/>
    </source>
</evidence>
<dbReference type="SMART" id="SM00823">
    <property type="entry name" value="PKS_PP"/>
    <property type="match status" value="2"/>
</dbReference>
<dbReference type="Gene3D" id="3.30.559.30">
    <property type="entry name" value="Nonribosomal peptide synthetase, condensation domain"/>
    <property type="match status" value="1"/>
</dbReference>
<accession>A0A8J4EID0</accession>
<dbReference type="GO" id="GO:0009239">
    <property type="term" value="P:enterobactin biosynthetic process"/>
    <property type="evidence" value="ECO:0007669"/>
    <property type="project" value="TreeGrafter"/>
</dbReference>
<evidence type="ECO:0000259" key="5">
    <source>
        <dbReference type="PROSITE" id="PS50075"/>
    </source>
</evidence>
<dbReference type="PANTHER" id="PTHR45527">
    <property type="entry name" value="NONRIBOSOMAL PEPTIDE SYNTHETASE"/>
    <property type="match status" value="1"/>
</dbReference>
<sequence length="1376" mass="140389">MTPHPTSPEPATAAEPAPGTAAEPVPTAASRRESVPATAERCVHDLVAEQAARRPDAVALVSGTERIRYAELDDRASRLAARLTGAGVRRGELVAVHLPRGTDLVVALLATLQAGAGYLVLDPELPAERRAAMAATARIAAVVGPPLSTSDPAVPVLDVGAAGAPLPRGAVPTRPGDVACVMFTSGSTGRPKGVAAPHRAIVGTLAGQDYLPFRPDTRWLSVAPPSWDAFALELWGALCFGGVCVLHPGTRADPLVMARLVAEHRVTAMYLSASLFNLVVDEYPAALAGLRELVVGGEPLSARHVRRALAAHPDLVLRNGYGPVEEMIFLTTQVVPADAAGPVPIGRPIAGKRVHVLDPLLRPVADGDVGELYAAGVGTALGYLAAPGATAERFVADPYGPPGGRLYRTGDLVRWHATAPLEYVGRADAQVKVRGYRIEPGEVEAALTSHPAVRRAAVVADTDHRGERRLVAYLVPDGTPPSAAALRAHVATTLPDFMLPASYAVVDELPLTASGKLDRAALRAHPPTATPLPSTGPATAGRHPANEAERPTVRPATAIPIPPAGAPPIVAPSPAGVLGTPPASEPASAAGYVPATGPASDDESTSDVESTSGVGSGSGTGTDPYDGSDRPAAGAATAAAVTAAVCGVFGEVLGIAAVGPDDDFFALGGDSLSVARLLIRLDATLGVSPGVRAVFEAPTPAGLAARLPDAAGAAAPPVPAASGPSPAPPDAPGVPAAGEDAAGVPTARPDGSGMAAARPDAASTRADAATARADAPGGPTVRRQARGGPTAGPDVAGTVAAQPDSAGLVPMSAAQRRLWFLDQVDAGLAYTMPILFRWRGPVDAAALRAALADVAARHASLRTRYVAVDGEPRARLLPAVRPVLDEVVGEQATLAAARHRFDLAAEPPIRATLGTDPADPDAHALLLVLHHVAVDGWSLPPLVRDLSAAYRDRLAGREPDRTRVPAPAPADGTAGLGYWRERLRGLPDGMALPRRPDRPAAPGPDADTVLRRLPAGCHAELTGLGRRYGATLFMVLHTALAAVLSAAGAGDDIVLGAPVAGRDGPAAGDAVGFFVNLLVLRTELAGAPTVADLLARVREADLAAFTHQDVGFDAVVAELNPPRRPGHHPLVDVVLALQNNDRAVLALPDATAPMEVVRTGAARFGLLVDVTDEYGPDGAPAGIAITVEYRRDEYDAAFATWLADALTATLAALPADPTARIVALVPDPAGLPPAVPPLPAVRPEAGEASALSSGGPEGGAAPPSTGDTGSAPAMPAAEPHSTELAGRIAAIWADVLGLDAVGPDDDFFALGGNSLRAVRVAARIATAERLPATAQHLFTAPTVTRLARLLATLPAEPAAPIPRRPRVPRPAARARE</sequence>
<feature type="compositionally biased region" description="Low complexity" evidence="4">
    <location>
        <begin position="733"/>
        <end position="745"/>
    </location>
</feature>
<feature type="region of interest" description="Disordered" evidence="4">
    <location>
        <begin position="713"/>
        <end position="799"/>
    </location>
</feature>
<dbReference type="InterPro" id="IPR036736">
    <property type="entry name" value="ACP-like_sf"/>
</dbReference>
<feature type="domain" description="Carrier" evidence="5">
    <location>
        <begin position="632"/>
        <end position="711"/>
    </location>
</feature>
<reference evidence="7" key="1">
    <citation type="journal article" date="2021" name="Int. J. Syst. Evol. Microbiol.">
        <title>Actinocatenispora comari sp. nov., an endophytic actinomycete isolated from aerial parts of Comarum salesowianum.</title>
        <authorList>
            <person name="Oyunbileg N."/>
            <person name="Iizaka Y."/>
            <person name="Hamada M."/>
            <person name="Davaapurev B.O."/>
            <person name="Fukumoto A."/>
            <person name="Tsetseg B."/>
            <person name="Kato F."/>
            <person name="Tamura T."/>
            <person name="Batkhuu J."/>
            <person name="Anzai Y."/>
        </authorList>
    </citation>
    <scope>NUCLEOTIDE SEQUENCE [LARGE SCALE GENOMIC DNA]</scope>
    <source>
        <strain evidence="7">NUM-2625</strain>
    </source>
</reference>
<proteinExistence type="predicted"/>
<dbReference type="InterPro" id="IPR000873">
    <property type="entry name" value="AMP-dep_synth/lig_dom"/>
</dbReference>
<dbReference type="InterPro" id="IPR042099">
    <property type="entry name" value="ANL_N_sf"/>
</dbReference>
<feature type="compositionally biased region" description="Low complexity" evidence="4">
    <location>
        <begin position="1241"/>
        <end position="1264"/>
    </location>
</feature>
<dbReference type="Gene3D" id="3.40.50.1820">
    <property type="entry name" value="alpha/beta hydrolase"/>
    <property type="match status" value="1"/>
</dbReference>
<dbReference type="InterPro" id="IPR006162">
    <property type="entry name" value="Ppantetheine_attach_site"/>
</dbReference>
<feature type="compositionally biased region" description="Low complexity" evidence="4">
    <location>
        <begin position="755"/>
        <end position="780"/>
    </location>
</feature>
<feature type="compositionally biased region" description="Pro residues" evidence="4">
    <location>
        <begin position="560"/>
        <end position="571"/>
    </location>
</feature>
<evidence type="ECO:0000313" key="6">
    <source>
        <dbReference type="EMBL" id="GIL25116.1"/>
    </source>
</evidence>
<dbReference type="InterPro" id="IPR023213">
    <property type="entry name" value="CAT-like_dom_sf"/>
</dbReference>
<dbReference type="InterPro" id="IPR009081">
    <property type="entry name" value="PP-bd_ACP"/>
</dbReference>
<dbReference type="EMBL" id="BOPO01000004">
    <property type="protein sequence ID" value="GIL25116.1"/>
    <property type="molecule type" value="Genomic_DNA"/>
</dbReference>
<dbReference type="Gene3D" id="3.40.50.12780">
    <property type="entry name" value="N-terminal domain of ligase-like"/>
    <property type="match status" value="1"/>
</dbReference>
<dbReference type="GO" id="GO:0047527">
    <property type="term" value="F:2,3-dihydroxybenzoate-serine ligase activity"/>
    <property type="evidence" value="ECO:0007669"/>
    <property type="project" value="TreeGrafter"/>
</dbReference>